<dbReference type="GO" id="GO:0005886">
    <property type="term" value="C:plasma membrane"/>
    <property type="evidence" value="ECO:0007669"/>
    <property type="project" value="TreeGrafter"/>
</dbReference>
<dbReference type="SUPFAM" id="SSF55874">
    <property type="entry name" value="ATPase domain of HSP90 chaperone/DNA topoisomerase II/histidine kinase"/>
    <property type="match status" value="1"/>
</dbReference>
<dbReference type="InterPro" id="IPR014729">
    <property type="entry name" value="Rossmann-like_a/b/a_fold"/>
</dbReference>
<protein>
    <recommendedName>
        <fullName evidence="3">histidine kinase</fullName>
        <ecNumber evidence="3">2.7.13.3</ecNumber>
    </recommendedName>
</protein>
<dbReference type="AlphaFoldDB" id="A0A174MXZ3"/>
<evidence type="ECO:0000256" key="7">
    <source>
        <dbReference type="ARBA" id="ARBA00022741"/>
    </source>
</evidence>
<dbReference type="FunFam" id="3.40.50.300:FF:000483">
    <property type="entry name" value="Sensor histidine kinase KdpD"/>
    <property type="match status" value="1"/>
</dbReference>
<dbReference type="InterPro" id="IPR052023">
    <property type="entry name" value="Histidine_kinase_KdpD"/>
</dbReference>
<dbReference type="SUPFAM" id="SSF52402">
    <property type="entry name" value="Adenine nucleotide alpha hydrolases-like"/>
    <property type="match status" value="1"/>
</dbReference>
<evidence type="ECO:0000256" key="5">
    <source>
        <dbReference type="ARBA" id="ARBA00022679"/>
    </source>
</evidence>
<dbReference type="CDD" id="cd00082">
    <property type="entry name" value="HisKA"/>
    <property type="match status" value="1"/>
</dbReference>
<organism evidence="16 17">
    <name type="scientific">Flavonifractor plautii</name>
    <name type="common">Fusobacterium plautii</name>
    <dbReference type="NCBI Taxonomy" id="292800"/>
    <lineage>
        <taxon>Bacteria</taxon>
        <taxon>Bacillati</taxon>
        <taxon>Bacillota</taxon>
        <taxon>Clostridia</taxon>
        <taxon>Eubacteriales</taxon>
        <taxon>Oscillospiraceae</taxon>
        <taxon>Flavonifractor</taxon>
    </lineage>
</organism>
<dbReference type="EMBL" id="CYZT01000343">
    <property type="protein sequence ID" value="CUP39931.1"/>
    <property type="molecule type" value="Genomic_DNA"/>
</dbReference>
<name>A0A174MXZ3_FLAPL</name>
<dbReference type="Pfam" id="PF02518">
    <property type="entry name" value="HATPase_c"/>
    <property type="match status" value="1"/>
</dbReference>
<gene>
    <name evidence="16" type="primary">kdpD</name>
    <name evidence="16" type="ORF">ERS852411_03087</name>
</gene>
<dbReference type="Gene3D" id="1.20.120.620">
    <property type="entry name" value="Backbone structure of the membrane domain of e. Coli histidine kinase receptor kdpd"/>
    <property type="match status" value="1"/>
</dbReference>
<dbReference type="SMART" id="SM00388">
    <property type="entry name" value="HisKA"/>
    <property type="match status" value="1"/>
</dbReference>
<comment type="function">
    <text evidence="13">Member of the two-component regulatory system KdpD/KdpE involved in the regulation of the kdp operon. KdpD may function as a membrane-associated protein kinase that phosphorylates KdpE in response to environmental signals.</text>
</comment>
<dbReference type="GO" id="GO:0005524">
    <property type="term" value="F:ATP binding"/>
    <property type="evidence" value="ECO:0007669"/>
    <property type="project" value="UniProtKB-KW"/>
</dbReference>
<evidence type="ECO:0000256" key="11">
    <source>
        <dbReference type="ARBA" id="ARBA00023012"/>
    </source>
</evidence>
<sequence length="902" mass="100140">MTDQRPDPDALLRELKLKEETRTGKLKIFFGYAAGVGKTYAMLEAAHHAKEMGVDVVAGYIEPHVRPETLALLDGLEQLPNKEIPYKNITLREFDLDGALARKPQLILVDELAHTNAAGSRHRKRYQDIEELLRAGISVYTTVNVQHLESLNDVVASITGIAVAERLPDRIFDRADQVEVVDIEPADLLERLKEGKIYRPNQAARAMDRFFTLKNLAALREIALRRTADRLNRAADTGVGTKAKSSEHILVCLSGAPSNANVIRTAARMAEAFRSSFTALFVETSDFKDMSDDNRSRLRANLRLAEELGARIATVYGDDTPLQIAEYARASGVTKIVLGRSNNKRFFWERSKNLVDRLNALAPDLDIHIIPDTYPAYRAPRKSWNLSERFTVKDALRTLVILAVCTMVGLAFAYLDFSEANIIMIYQLGVLVVAMVTSGRLYSLAASILSILIFNFFFTVPLFTFHFNDKSYLATFLVMFLVAFLSSSLTTRIKRQARLASRQAYRTQVLLEASQTLQKAEGQEAILEAMAVQLRKLLERTALYYPVLPDGTLGQPRFFPVEPTVDTGAYLGPDETAVASWVQKNNKHAGATTNTLPNAKCLYLAVRGEGSALAVAGIAIEEGREPDAFEKNLMLAIVDECGLVLEKELLGQEKHRVEEQAQQEALRANLLRAISHDLRTPLTAISGNAGILMENASVLDAAKRRQLYTSIYDDSMWLANLVENLLSVSRIENGTIRLKMEPELLEEVFQEALTHLDRKAKEHTITVELPDDMLMAKMDARLIVQVVINIVNNAIKYTPPGSHVQVSARKRGESVEVRIADDGPGISDEAKAKLFDMFYTANNARGDGRRGLGLGLSLCRSIVQAHGGSITVEDNYPKGAIFSFTLPLAEVNTDEQTSNLDH</sequence>
<evidence type="ECO:0000256" key="14">
    <source>
        <dbReference type="SAM" id="Phobius"/>
    </source>
</evidence>
<dbReference type="InterPro" id="IPR003661">
    <property type="entry name" value="HisK_dim/P_dom"/>
</dbReference>
<dbReference type="PANTHER" id="PTHR45569:SF1">
    <property type="entry name" value="SENSOR PROTEIN KDPD"/>
    <property type="match status" value="1"/>
</dbReference>
<dbReference type="GO" id="GO:0005737">
    <property type="term" value="C:cytoplasm"/>
    <property type="evidence" value="ECO:0007669"/>
    <property type="project" value="UniProtKB-ARBA"/>
</dbReference>
<dbReference type="Pfam" id="PF13493">
    <property type="entry name" value="DUF4118"/>
    <property type="match status" value="1"/>
</dbReference>
<comment type="catalytic activity">
    <reaction evidence="1">
        <text>ATP + protein L-histidine = ADP + protein N-phospho-L-histidine.</text>
        <dbReference type="EC" id="2.7.13.3"/>
    </reaction>
</comment>
<feature type="transmembrane region" description="Helical" evidence="14">
    <location>
        <begin position="444"/>
        <end position="465"/>
    </location>
</feature>
<evidence type="ECO:0000256" key="2">
    <source>
        <dbReference type="ARBA" id="ARBA00004141"/>
    </source>
</evidence>
<evidence type="ECO:0000256" key="12">
    <source>
        <dbReference type="ARBA" id="ARBA00023136"/>
    </source>
</evidence>
<evidence type="ECO:0000256" key="13">
    <source>
        <dbReference type="ARBA" id="ARBA00057300"/>
    </source>
</evidence>
<dbReference type="Gene3D" id="3.30.565.10">
    <property type="entry name" value="Histidine kinase-like ATPase, C-terminal domain"/>
    <property type="match status" value="1"/>
</dbReference>
<accession>A0A174MXZ3</accession>
<dbReference type="PROSITE" id="PS50109">
    <property type="entry name" value="HIS_KIN"/>
    <property type="match status" value="1"/>
</dbReference>
<evidence type="ECO:0000256" key="3">
    <source>
        <dbReference type="ARBA" id="ARBA00012438"/>
    </source>
</evidence>
<keyword evidence="10 14" id="KW-1133">Transmembrane helix</keyword>
<reference evidence="16 17" key="1">
    <citation type="submission" date="2015-09" db="EMBL/GenBank/DDBJ databases">
        <authorList>
            <consortium name="Pathogen Informatics"/>
        </authorList>
    </citation>
    <scope>NUCLEOTIDE SEQUENCE [LARGE SCALE GENOMIC DNA]</scope>
    <source>
        <strain evidence="16 17">2789STDY5608854</strain>
    </source>
</reference>
<dbReference type="SMART" id="SM00387">
    <property type="entry name" value="HATPase_c"/>
    <property type="match status" value="1"/>
</dbReference>
<dbReference type="InterPro" id="IPR027417">
    <property type="entry name" value="P-loop_NTPase"/>
</dbReference>
<evidence type="ECO:0000259" key="15">
    <source>
        <dbReference type="PROSITE" id="PS50109"/>
    </source>
</evidence>
<dbReference type="FunFam" id="3.30.565.10:FF:000042">
    <property type="entry name" value="Two-component sensor histidine kinase KdpD"/>
    <property type="match status" value="1"/>
</dbReference>
<proteinExistence type="predicted"/>
<dbReference type="InterPro" id="IPR036890">
    <property type="entry name" value="HATPase_C_sf"/>
</dbReference>
<keyword evidence="9" id="KW-0067">ATP-binding</keyword>
<dbReference type="Gene3D" id="1.10.287.130">
    <property type="match status" value="1"/>
</dbReference>
<evidence type="ECO:0000313" key="16">
    <source>
        <dbReference type="EMBL" id="CUP39931.1"/>
    </source>
</evidence>
<feature type="transmembrane region" description="Helical" evidence="14">
    <location>
        <begin position="471"/>
        <end position="489"/>
    </location>
</feature>
<dbReference type="InterPro" id="IPR029016">
    <property type="entry name" value="GAF-like_dom_sf"/>
</dbReference>
<dbReference type="InterPro" id="IPR025201">
    <property type="entry name" value="KdpD_TM"/>
</dbReference>
<dbReference type="Proteomes" id="UP000095746">
    <property type="component" value="Unassembled WGS sequence"/>
</dbReference>
<evidence type="ECO:0000256" key="1">
    <source>
        <dbReference type="ARBA" id="ARBA00000085"/>
    </source>
</evidence>
<dbReference type="Gene3D" id="3.40.50.300">
    <property type="entry name" value="P-loop containing nucleotide triphosphate hydrolases"/>
    <property type="match status" value="1"/>
</dbReference>
<dbReference type="EC" id="2.7.13.3" evidence="3"/>
<dbReference type="PANTHER" id="PTHR45569">
    <property type="entry name" value="SENSOR PROTEIN KDPD"/>
    <property type="match status" value="1"/>
</dbReference>
<keyword evidence="7" id="KW-0547">Nucleotide-binding</keyword>
<dbReference type="Gene3D" id="3.30.450.40">
    <property type="match status" value="1"/>
</dbReference>
<dbReference type="InterPro" id="IPR003852">
    <property type="entry name" value="Sig_transdc_His_kinase_KdpD_N"/>
</dbReference>
<keyword evidence="4" id="KW-0597">Phosphoprotein</keyword>
<keyword evidence="6 14" id="KW-0812">Transmembrane</keyword>
<dbReference type="GO" id="GO:0000155">
    <property type="term" value="F:phosphorelay sensor kinase activity"/>
    <property type="evidence" value="ECO:0007669"/>
    <property type="project" value="InterPro"/>
</dbReference>
<evidence type="ECO:0000256" key="4">
    <source>
        <dbReference type="ARBA" id="ARBA00022553"/>
    </source>
</evidence>
<dbReference type="InterPro" id="IPR005467">
    <property type="entry name" value="His_kinase_dom"/>
</dbReference>
<keyword evidence="12 14" id="KW-0472">Membrane</keyword>
<evidence type="ECO:0000313" key="17">
    <source>
        <dbReference type="Proteomes" id="UP000095746"/>
    </source>
</evidence>
<keyword evidence="11" id="KW-0902">Two-component regulatory system</keyword>
<keyword evidence="8" id="KW-0418">Kinase</keyword>
<evidence type="ECO:0000256" key="6">
    <source>
        <dbReference type="ARBA" id="ARBA00022692"/>
    </source>
</evidence>
<keyword evidence="5 16" id="KW-0808">Transferase</keyword>
<dbReference type="InterPro" id="IPR036097">
    <property type="entry name" value="HisK_dim/P_sf"/>
</dbReference>
<dbReference type="InterPro" id="IPR003594">
    <property type="entry name" value="HATPase_dom"/>
</dbReference>
<dbReference type="CDD" id="cd00075">
    <property type="entry name" value="HATPase"/>
    <property type="match status" value="1"/>
</dbReference>
<dbReference type="Pfam" id="PF00512">
    <property type="entry name" value="HisKA"/>
    <property type="match status" value="1"/>
</dbReference>
<dbReference type="PRINTS" id="PR00344">
    <property type="entry name" value="BCTRLSENSOR"/>
</dbReference>
<evidence type="ECO:0000256" key="9">
    <source>
        <dbReference type="ARBA" id="ARBA00022840"/>
    </source>
</evidence>
<feature type="transmembrane region" description="Helical" evidence="14">
    <location>
        <begin position="395"/>
        <end position="414"/>
    </location>
</feature>
<dbReference type="InterPro" id="IPR038318">
    <property type="entry name" value="KdpD_sf"/>
</dbReference>
<comment type="subcellular location">
    <subcellularLocation>
        <location evidence="2">Membrane</location>
        <topology evidence="2">Multi-pass membrane protein</topology>
    </subcellularLocation>
</comment>
<feature type="transmembrane region" description="Helical" evidence="14">
    <location>
        <begin position="420"/>
        <end position="437"/>
    </location>
</feature>
<evidence type="ECO:0000256" key="8">
    <source>
        <dbReference type="ARBA" id="ARBA00022777"/>
    </source>
</evidence>
<evidence type="ECO:0000256" key="10">
    <source>
        <dbReference type="ARBA" id="ARBA00022989"/>
    </source>
</evidence>
<feature type="domain" description="Histidine kinase" evidence="15">
    <location>
        <begin position="673"/>
        <end position="890"/>
    </location>
</feature>
<dbReference type="SUPFAM" id="SSF47384">
    <property type="entry name" value="Homodimeric domain of signal transducing histidine kinase"/>
    <property type="match status" value="1"/>
</dbReference>
<dbReference type="Pfam" id="PF02702">
    <property type="entry name" value="KdpD"/>
    <property type="match status" value="1"/>
</dbReference>
<dbReference type="GO" id="GO:0042802">
    <property type="term" value="F:identical protein binding"/>
    <property type="evidence" value="ECO:0007669"/>
    <property type="project" value="UniProtKB-ARBA"/>
</dbReference>
<dbReference type="InterPro" id="IPR004358">
    <property type="entry name" value="Sig_transdc_His_kin-like_C"/>
</dbReference>
<dbReference type="CDD" id="cd01987">
    <property type="entry name" value="USP_KdpD-like"/>
    <property type="match status" value="1"/>
</dbReference>
<dbReference type="Gene3D" id="3.40.50.620">
    <property type="entry name" value="HUPs"/>
    <property type="match status" value="1"/>
</dbReference>